<sequence>MRAAILRHSMAPGQTQNLIRPINPIPIKQKQPEPQKKVVQVIDDQVECSQSNVIFSFQRAFSDRLSINLPLDELNAASLRADVLLSMVKDKTENLDKSLSGTESKMEEVSYQMEVIIAKTHSITQTSAVINSKLKHMDEWIESIDTNTSNLKLQITEFFVSVFSLLTVIFSLMWFSFRRESKMRRRNGSE</sequence>
<dbReference type="GeneID" id="94828482"/>
<feature type="transmembrane region" description="Helical" evidence="1">
    <location>
        <begin position="158"/>
        <end position="177"/>
    </location>
</feature>
<comment type="caution">
    <text evidence="2">The sequence shown here is derived from an EMBL/GenBank/DDBJ whole genome shotgun (WGS) entry which is preliminary data.</text>
</comment>
<reference evidence="2" key="1">
    <citation type="submission" date="2016-10" db="EMBL/GenBank/DDBJ databases">
        <authorList>
            <person name="Benchimol M."/>
            <person name="Almeida L.G."/>
            <person name="Vasconcelos A.T."/>
            <person name="Perreira-Neves A."/>
            <person name="Rosa I.A."/>
            <person name="Tasca T."/>
            <person name="Bogo M.R."/>
            <person name="de Souza W."/>
        </authorList>
    </citation>
    <scope>NUCLEOTIDE SEQUENCE [LARGE SCALE GENOMIC DNA]</scope>
    <source>
        <strain evidence="2">K</strain>
    </source>
</reference>
<keyword evidence="1" id="KW-0812">Transmembrane</keyword>
<protein>
    <submittedName>
        <fullName evidence="2">Uncharacterized protein</fullName>
    </submittedName>
</protein>
<accession>A0A1J4JSG0</accession>
<organism evidence="2 3">
    <name type="scientific">Tritrichomonas foetus</name>
    <dbReference type="NCBI Taxonomy" id="1144522"/>
    <lineage>
        <taxon>Eukaryota</taxon>
        <taxon>Metamonada</taxon>
        <taxon>Parabasalia</taxon>
        <taxon>Tritrichomonadida</taxon>
        <taxon>Tritrichomonadidae</taxon>
        <taxon>Tritrichomonas</taxon>
    </lineage>
</organism>
<dbReference type="Proteomes" id="UP000179807">
    <property type="component" value="Unassembled WGS sequence"/>
</dbReference>
<dbReference type="RefSeq" id="XP_068354496.1">
    <property type="nucleotide sequence ID" value="XM_068493778.1"/>
</dbReference>
<evidence type="ECO:0000313" key="2">
    <source>
        <dbReference type="EMBL" id="OHT01360.1"/>
    </source>
</evidence>
<keyword evidence="1" id="KW-0472">Membrane</keyword>
<proteinExistence type="predicted"/>
<evidence type="ECO:0000256" key="1">
    <source>
        <dbReference type="SAM" id="Phobius"/>
    </source>
</evidence>
<name>A0A1J4JSG0_9EUKA</name>
<dbReference type="VEuPathDB" id="TrichDB:TRFO_07599"/>
<gene>
    <name evidence="2" type="ORF">TRFO_07599</name>
</gene>
<evidence type="ECO:0000313" key="3">
    <source>
        <dbReference type="Proteomes" id="UP000179807"/>
    </source>
</evidence>
<keyword evidence="1" id="KW-1133">Transmembrane helix</keyword>
<dbReference type="AlphaFoldDB" id="A0A1J4JSG0"/>
<dbReference type="OrthoDB" id="10656465at2759"/>
<keyword evidence="3" id="KW-1185">Reference proteome</keyword>
<dbReference type="EMBL" id="MLAK01000915">
    <property type="protein sequence ID" value="OHT01360.1"/>
    <property type="molecule type" value="Genomic_DNA"/>
</dbReference>